<organism evidence="1">
    <name type="scientific">Eutreptiella gymnastica</name>
    <dbReference type="NCBI Taxonomy" id="73025"/>
    <lineage>
        <taxon>Eukaryota</taxon>
        <taxon>Discoba</taxon>
        <taxon>Euglenozoa</taxon>
        <taxon>Euglenida</taxon>
        <taxon>Spirocuta</taxon>
        <taxon>Euglenophyceae</taxon>
        <taxon>Eutreptiales</taxon>
        <taxon>Eutreptiaceae</taxon>
        <taxon>Eutreptiella</taxon>
    </lineage>
</organism>
<dbReference type="EMBL" id="HBGA01036442">
    <property type="protein sequence ID" value="CAD9002199.1"/>
    <property type="molecule type" value="Transcribed_RNA"/>
</dbReference>
<evidence type="ECO:0000313" key="1">
    <source>
        <dbReference type="EMBL" id="CAD9002199.1"/>
    </source>
</evidence>
<reference evidence="1" key="1">
    <citation type="submission" date="2021-01" db="EMBL/GenBank/DDBJ databases">
        <authorList>
            <person name="Corre E."/>
            <person name="Pelletier E."/>
            <person name="Niang G."/>
            <person name="Scheremetjew M."/>
            <person name="Finn R."/>
            <person name="Kale V."/>
            <person name="Holt S."/>
            <person name="Cochrane G."/>
            <person name="Meng A."/>
            <person name="Brown T."/>
            <person name="Cohen L."/>
        </authorList>
    </citation>
    <scope>NUCLEOTIDE SEQUENCE</scope>
    <source>
        <strain evidence="1">NIES-381</strain>
    </source>
</reference>
<dbReference type="AlphaFoldDB" id="A0A7S1I5Y8"/>
<gene>
    <name evidence="1" type="ORF">EGYM00392_LOCUS13282</name>
</gene>
<accession>A0A7S1I5Y8</accession>
<proteinExistence type="predicted"/>
<name>A0A7S1I5Y8_9EUGL</name>
<sequence>MSRPAIACPNTTLGTELPNRLNFFFDGAKHILALGLSQSQALEGFGPGSQKPSSLKSKGQQRFLCPPTFAFVTPLPVNCGLDRVPDTCCALDIQPHLARSYAYPSSTPHPPVAPL</sequence>
<protein>
    <submittedName>
        <fullName evidence="1">Uncharacterized protein</fullName>
    </submittedName>
</protein>